<dbReference type="Proteomes" id="UP000018936">
    <property type="component" value="Unassembled WGS sequence"/>
</dbReference>
<dbReference type="AlphaFoldDB" id="V8PA28"/>
<keyword evidence="3" id="KW-1185">Reference proteome</keyword>
<dbReference type="EMBL" id="AZIM01000417">
    <property type="protein sequence ID" value="ETE71185.1"/>
    <property type="molecule type" value="Genomic_DNA"/>
</dbReference>
<evidence type="ECO:0000313" key="3">
    <source>
        <dbReference type="Proteomes" id="UP000018936"/>
    </source>
</evidence>
<name>V8PA28_OPHHA</name>
<sequence length="150" mass="16524">MLEWQASVTDQGPKGSFCLRRVTPGRLRHLAAVGGEMTFNPALNTGRHLLELGSVPCPNVGTISDKVNGGPDRLAQEEEAPRLGRQRPGFVHGEPQPRRAAARRRRPCPVPGPESRSIALLESGWPDQDSFFRDLVVCISPEKLTGRRLR</sequence>
<evidence type="ECO:0000313" key="2">
    <source>
        <dbReference type="EMBL" id="ETE71185.1"/>
    </source>
</evidence>
<reference evidence="2 3" key="1">
    <citation type="journal article" date="2013" name="Proc. Natl. Acad. Sci. U.S.A.">
        <title>The king cobra genome reveals dynamic gene evolution and adaptation in the snake venom system.</title>
        <authorList>
            <person name="Vonk F.J."/>
            <person name="Casewell N.R."/>
            <person name="Henkel C.V."/>
            <person name="Heimberg A.M."/>
            <person name="Jansen H.J."/>
            <person name="McCleary R.J."/>
            <person name="Kerkkamp H.M."/>
            <person name="Vos R.A."/>
            <person name="Guerreiro I."/>
            <person name="Calvete J.J."/>
            <person name="Wuster W."/>
            <person name="Woods A.E."/>
            <person name="Logan J.M."/>
            <person name="Harrison R.A."/>
            <person name="Castoe T.A."/>
            <person name="de Koning A.P."/>
            <person name="Pollock D.D."/>
            <person name="Yandell M."/>
            <person name="Calderon D."/>
            <person name="Renjifo C."/>
            <person name="Currier R.B."/>
            <person name="Salgado D."/>
            <person name="Pla D."/>
            <person name="Sanz L."/>
            <person name="Hyder A.S."/>
            <person name="Ribeiro J.M."/>
            <person name="Arntzen J.W."/>
            <person name="van den Thillart G.E."/>
            <person name="Boetzer M."/>
            <person name="Pirovano W."/>
            <person name="Dirks R.P."/>
            <person name="Spaink H.P."/>
            <person name="Duboule D."/>
            <person name="McGlinn E."/>
            <person name="Kini R.M."/>
            <person name="Richardson M.K."/>
        </authorList>
    </citation>
    <scope>NUCLEOTIDE SEQUENCE</scope>
    <source>
        <tissue evidence="2">Blood</tissue>
    </source>
</reference>
<gene>
    <name evidence="2" type="ORF">L345_03003</name>
</gene>
<feature type="non-terminal residue" evidence="2">
    <location>
        <position position="1"/>
    </location>
</feature>
<comment type="caution">
    <text evidence="2">The sequence shown here is derived from an EMBL/GenBank/DDBJ whole genome shotgun (WGS) entry which is preliminary data.</text>
</comment>
<feature type="region of interest" description="Disordered" evidence="1">
    <location>
        <begin position="63"/>
        <end position="113"/>
    </location>
</feature>
<proteinExistence type="predicted"/>
<accession>V8PA28</accession>
<protein>
    <submittedName>
        <fullName evidence="2">Uncharacterized protein</fullName>
    </submittedName>
</protein>
<evidence type="ECO:0000256" key="1">
    <source>
        <dbReference type="SAM" id="MobiDB-lite"/>
    </source>
</evidence>
<organism evidence="2 3">
    <name type="scientific">Ophiophagus hannah</name>
    <name type="common">King cobra</name>
    <name type="synonym">Naja hannah</name>
    <dbReference type="NCBI Taxonomy" id="8665"/>
    <lineage>
        <taxon>Eukaryota</taxon>
        <taxon>Metazoa</taxon>
        <taxon>Chordata</taxon>
        <taxon>Craniata</taxon>
        <taxon>Vertebrata</taxon>
        <taxon>Euteleostomi</taxon>
        <taxon>Lepidosauria</taxon>
        <taxon>Squamata</taxon>
        <taxon>Bifurcata</taxon>
        <taxon>Unidentata</taxon>
        <taxon>Episquamata</taxon>
        <taxon>Toxicofera</taxon>
        <taxon>Serpentes</taxon>
        <taxon>Colubroidea</taxon>
        <taxon>Elapidae</taxon>
        <taxon>Elapinae</taxon>
        <taxon>Ophiophagus</taxon>
    </lineage>
</organism>